<feature type="region of interest" description="Disordered" evidence="1">
    <location>
        <begin position="1"/>
        <end position="43"/>
    </location>
</feature>
<organism evidence="2 3">
    <name type="scientific">Sorangium cellulosum So0157-2</name>
    <dbReference type="NCBI Taxonomy" id="1254432"/>
    <lineage>
        <taxon>Bacteria</taxon>
        <taxon>Pseudomonadati</taxon>
        <taxon>Myxococcota</taxon>
        <taxon>Polyangia</taxon>
        <taxon>Polyangiales</taxon>
        <taxon>Polyangiaceae</taxon>
        <taxon>Sorangium</taxon>
    </lineage>
</organism>
<gene>
    <name evidence="2" type="ORF">SCE1572_08310</name>
</gene>
<dbReference type="AlphaFoldDB" id="S4XMW0"/>
<feature type="compositionally biased region" description="Acidic residues" evidence="1">
    <location>
        <begin position="1"/>
        <end position="10"/>
    </location>
</feature>
<reference evidence="2 3" key="1">
    <citation type="journal article" date="2013" name="Sci. Rep.">
        <title>Extraordinary expansion of a Sorangium cellulosum genome from an alkaline milieu.</title>
        <authorList>
            <person name="Han K."/>
            <person name="Li Z.F."/>
            <person name="Peng R."/>
            <person name="Zhu L.P."/>
            <person name="Zhou T."/>
            <person name="Wang L.G."/>
            <person name="Li S.G."/>
            <person name="Zhang X.B."/>
            <person name="Hu W."/>
            <person name="Wu Z.H."/>
            <person name="Qin N."/>
            <person name="Li Y.Z."/>
        </authorList>
    </citation>
    <scope>NUCLEOTIDE SEQUENCE [LARGE SCALE GENOMIC DNA]</scope>
    <source>
        <strain evidence="2 3">So0157-2</strain>
    </source>
</reference>
<dbReference type="PATRIC" id="fig|1254432.3.peg.1850"/>
<dbReference type="eggNOG" id="COG3705">
    <property type="taxonomic scope" value="Bacteria"/>
</dbReference>
<evidence type="ECO:0000313" key="2">
    <source>
        <dbReference type="EMBL" id="AGP34507.1"/>
    </source>
</evidence>
<dbReference type="RefSeq" id="WP_020733647.1">
    <property type="nucleotide sequence ID" value="NC_021658.1"/>
</dbReference>
<name>S4XMW0_SORCE</name>
<protein>
    <recommendedName>
        <fullName evidence="4">Class II Histidinyl-tRNA synthetase (HisRS)-like catalytic core domain-containing protein</fullName>
    </recommendedName>
</protein>
<dbReference type="EMBL" id="CP003969">
    <property type="protein sequence ID" value="AGP34507.1"/>
    <property type="molecule type" value="Genomic_DNA"/>
</dbReference>
<dbReference type="KEGG" id="scu:SCE1572_08310"/>
<evidence type="ECO:0000256" key="1">
    <source>
        <dbReference type="SAM" id="MobiDB-lite"/>
    </source>
</evidence>
<dbReference type="Proteomes" id="UP000014803">
    <property type="component" value="Chromosome"/>
</dbReference>
<proteinExistence type="predicted"/>
<sequence>MATPTTDDDLTTPVTTREEQAVGHGPQAPRRPRAPEGGKTGELSSRIARRAAEAHAGQPIDRLLAEGLPGNELTTLLLHGLRQRALRRSFAEVLDHAERAPMTHASAADARRIHAFDAAAYAAAEGFEAVDLAPVGPLGATACAGVEPNNVLATVRFAEVAADPTTGLALHAARRRRETRGGEPLRLCASQRVLRMQPTKHPGFSPHFRLFALVTAARSPGRSEDDACERRALLEHLVVWADLIRALPAAGFRAAGLRVVLSDTCVVRACLRARGLDADALAQRAKAHEPGSSEAALREASVDLPRAAADYAGAVRSLGLGPEPVARAERWAAEVGEPLSRARPEVEIVYDLARLQGLGYYAGPFVQLVVRRDDGLELPLGDGGAVPWLGALLSNRRERMVATGIGTEMVVKLFDRSTPRAEARPTPRAGEARPEEPTP</sequence>
<dbReference type="HOGENOM" id="CLU_653635_0_0_7"/>
<evidence type="ECO:0008006" key="4">
    <source>
        <dbReference type="Google" id="ProtNLM"/>
    </source>
</evidence>
<feature type="region of interest" description="Disordered" evidence="1">
    <location>
        <begin position="416"/>
        <end position="439"/>
    </location>
</feature>
<accession>S4XMW0</accession>
<evidence type="ECO:0000313" key="3">
    <source>
        <dbReference type="Proteomes" id="UP000014803"/>
    </source>
</evidence>
<dbReference type="STRING" id="1254432.SCE1572_08310"/>